<dbReference type="GO" id="GO:0008834">
    <property type="term" value="F:ditrans,polycis-undecaprenyl-diphosphate synthase [(2E,6E)-farnesyl-diphosphate specific] activity"/>
    <property type="evidence" value="ECO:0007669"/>
    <property type="project" value="TreeGrafter"/>
</dbReference>
<comment type="function">
    <text evidence="2">Catalyzes the condensation of isopentenyl diphosphate (IPP) with allylic pyrophosphates generating different type of terpenoids.</text>
</comment>
<feature type="binding site" evidence="2">
    <location>
        <position position="24"/>
    </location>
    <ligand>
        <name>Mg(2+)</name>
        <dbReference type="ChEBI" id="CHEBI:18420"/>
    </ligand>
</feature>
<dbReference type="NCBIfam" id="TIGR00055">
    <property type="entry name" value="uppS"/>
    <property type="match status" value="1"/>
</dbReference>
<dbReference type="FunFam" id="3.40.1180.10:FF:000001">
    <property type="entry name" value="(2E,6E)-farnesyl-diphosphate-specific ditrans,polycis-undecaprenyl-diphosphate synthase"/>
    <property type="match status" value="1"/>
</dbReference>
<reference evidence="3 4" key="1">
    <citation type="submission" date="2018-06" db="EMBL/GenBank/DDBJ databases">
        <authorList>
            <consortium name="Pathogen Informatics"/>
            <person name="Doyle S."/>
        </authorList>
    </citation>
    <scope>NUCLEOTIDE SEQUENCE [LARGE SCALE GENOMIC DNA]</scope>
    <source>
        <strain evidence="3 4">NCTC10529</strain>
    </source>
</reference>
<feature type="binding site" evidence="2">
    <location>
        <position position="73"/>
    </location>
    <ligand>
        <name>substrate</name>
    </ligand>
</feature>
<dbReference type="Proteomes" id="UP000248598">
    <property type="component" value="Chromosome 1"/>
</dbReference>
<feature type="binding site" evidence="2">
    <location>
        <begin position="192"/>
        <end position="194"/>
    </location>
    <ligand>
        <name>substrate</name>
    </ligand>
</feature>
<feature type="binding site" evidence="2">
    <location>
        <position position="41"/>
    </location>
    <ligand>
        <name>substrate</name>
    </ligand>
</feature>
<evidence type="ECO:0000313" key="4">
    <source>
        <dbReference type="Proteomes" id="UP000248598"/>
    </source>
</evidence>
<feature type="binding site" evidence="2">
    <location>
        <position position="205"/>
    </location>
    <ligand>
        <name>Mg(2+)</name>
        <dbReference type="ChEBI" id="CHEBI:18420"/>
    </ligand>
</feature>
<organism evidence="3 4">
    <name type="scientific">Kingella kingae</name>
    <dbReference type="NCBI Taxonomy" id="504"/>
    <lineage>
        <taxon>Bacteria</taxon>
        <taxon>Pseudomonadati</taxon>
        <taxon>Pseudomonadota</taxon>
        <taxon>Betaproteobacteria</taxon>
        <taxon>Neisseriales</taxon>
        <taxon>Neisseriaceae</taxon>
        <taxon>Kingella</taxon>
    </lineage>
</organism>
<keyword evidence="2" id="KW-0460">Magnesium</keyword>
<dbReference type="EC" id="2.5.1.-" evidence="2"/>
<evidence type="ECO:0000313" key="3">
    <source>
        <dbReference type="EMBL" id="SQH24428.1"/>
    </source>
</evidence>
<proteinExistence type="inferred from homology"/>
<dbReference type="PROSITE" id="PS01066">
    <property type="entry name" value="UPP_SYNTHASE"/>
    <property type="match status" value="1"/>
</dbReference>
<dbReference type="AlphaFoldDB" id="A0AAX2J4D4"/>
<dbReference type="GeneID" id="93261919"/>
<name>A0AAX2J4D4_KINKI</name>
<dbReference type="InterPro" id="IPR018520">
    <property type="entry name" value="UPP_synth-like_CS"/>
</dbReference>
<feature type="active site" evidence="2">
    <location>
        <position position="24"/>
    </location>
</feature>
<sequence>MNTSSTQGIPPHHIVPHHVAIIMDGNGRWAKKRFLPRVMGHKKGLDVLEEQCRICNKAGVKFLTVFAFSTENWRRPAEEVSFLMGLFLTALQKKIVNMHKNNMRLRVIGDRTRFNAEIQRSIDKAEQLTAQNTGLTLTIAADYGGRWDILQAANALIAEGKTHISESDLASKLMLGDAPEPDLFIRTGGETRISNFMLWQMAYAEFYFTDVLWPDFNESDMHQALLSFTQRERRFGRTSEQLPAEQQRSA</sequence>
<gene>
    <name evidence="3" type="primary">uppS</name>
    <name evidence="3" type="ORF">NCTC10529_00608</name>
</gene>
<dbReference type="GO" id="GO:0016094">
    <property type="term" value="P:polyprenol biosynthetic process"/>
    <property type="evidence" value="ECO:0007669"/>
    <property type="project" value="TreeGrafter"/>
</dbReference>
<dbReference type="InterPro" id="IPR036424">
    <property type="entry name" value="UPP_synth-like_sf"/>
</dbReference>
<evidence type="ECO:0000256" key="2">
    <source>
        <dbReference type="HAMAP-Rule" id="MF_01139"/>
    </source>
</evidence>
<dbReference type="RefSeq" id="WP_003788861.1">
    <property type="nucleotide sequence ID" value="NZ_CP091518.1"/>
</dbReference>
<feature type="active site" description="Proton acceptor" evidence="2">
    <location>
        <position position="72"/>
    </location>
</feature>
<dbReference type="Pfam" id="PF01255">
    <property type="entry name" value="Prenyltransf"/>
    <property type="match status" value="1"/>
</dbReference>
<keyword evidence="2" id="KW-0479">Metal-binding</keyword>
<comment type="subunit">
    <text evidence="2">Homodimer.</text>
</comment>
<comment type="similarity">
    <text evidence="2">Belongs to the UPP synthase family.</text>
</comment>
<dbReference type="CDD" id="cd00475">
    <property type="entry name" value="Cis_IPPS"/>
    <property type="match status" value="1"/>
</dbReference>
<feature type="binding site" evidence="2">
    <location>
        <position position="37"/>
    </location>
    <ligand>
        <name>substrate</name>
    </ligand>
</feature>
<comment type="cofactor">
    <cofactor evidence="2">
        <name>Mg(2+)</name>
        <dbReference type="ChEBI" id="CHEBI:18420"/>
    </cofactor>
    <text evidence="2">Binds 2 magnesium ions per subunit.</text>
</comment>
<evidence type="ECO:0000256" key="1">
    <source>
        <dbReference type="ARBA" id="ARBA00022679"/>
    </source>
</evidence>
<dbReference type="InterPro" id="IPR001441">
    <property type="entry name" value="UPP_synth-like"/>
</dbReference>
<dbReference type="PANTHER" id="PTHR10291">
    <property type="entry name" value="DEHYDRODOLICHYL DIPHOSPHATE SYNTHASE FAMILY MEMBER"/>
    <property type="match status" value="1"/>
</dbReference>
<dbReference type="GO" id="GO:0000287">
    <property type="term" value="F:magnesium ion binding"/>
    <property type="evidence" value="ECO:0007669"/>
    <property type="project" value="UniProtKB-UniRule"/>
</dbReference>
<protein>
    <recommendedName>
        <fullName evidence="2">Isoprenyl transferase</fullName>
        <ecNumber evidence="2">2.5.1.-</ecNumber>
    </recommendedName>
</protein>
<feature type="binding site" evidence="2">
    <location>
        <position position="75"/>
    </location>
    <ligand>
        <name>substrate</name>
    </ligand>
</feature>
<feature type="binding site" evidence="2">
    <location>
        <position position="29"/>
    </location>
    <ligand>
        <name>substrate</name>
    </ligand>
</feature>
<accession>A0AAX2J4D4</accession>
<feature type="binding site" evidence="2">
    <location>
        <begin position="69"/>
        <end position="71"/>
    </location>
    <ligand>
        <name>substrate</name>
    </ligand>
</feature>
<dbReference type="EMBL" id="LS483426">
    <property type="protein sequence ID" value="SQH24428.1"/>
    <property type="molecule type" value="Genomic_DNA"/>
</dbReference>
<dbReference type="SUPFAM" id="SSF64005">
    <property type="entry name" value="Undecaprenyl diphosphate synthase"/>
    <property type="match status" value="1"/>
</dbReference>
<dbReference type="PANTHER" id="PTHR10291:SF0">
    <property type="entry name" value="DEHYDRODOLICHYL DIPHOSPHATE SYNTHASE 2"/>
    <property type="match status" value="1"/>
</dbReference>
<keyword evidence="1 2" id="KW-0808">Transferase</keyword>
<dbReference type="GO" id="GO:0005829">
    <property type="term" value="C:cytosol"/>
    <property type="evidence" value="ECO:0007669"/>
    <property type="project" value="TreeGrafter"/>
</dbReference>
<feature type="binding site" evidence="2">
    <location>
        <position position="186"/>
    </location>
    <ligand>
        <name>substrate</name>
    </ligand>
</feature>
<dbReference type="HAMAP" id="MF_01139">
    <property type="entry name" value="ISPT"/>
    <property type="match status" value="1"/>
</dbReference>
<feature type="binding site" evidence="2">
    <location>
        <begin position="25"/>
        <end position="28"/>
    </location>
    <ligand>
        <name>substrate</name>
    </ligand>
</feature>
<dbReference type="Gene3D" id="3.40.1180.10">
    <property type="entry name" value="Decaprenyl diphosphate synthase-like"/>
    <property type="match status" value="1"/>
</dbReference>